<accession>A0ABQ8TT74</accession>
<reference evidence="1 2" key="1">
    <citation type="journal article" date="2022" name="Allergy">
        <title>Genome assembly and annotation of Periplaneta americana reveal a comprehensive cockroach allergen profile.</title>
        <authorList>
            <person name="Wang L."/>
            <person name="Xiong Q."/>
            <person name="Saelim N."/>
            <person name="Wang L."/>
            <person name="Nong W."/>
            <person name="Wan A.T."/>
            <person name="Shi M."/>
            <person name="Liu X."/>
            <person name="Cao Q."/>
            <person name="Hui J.H.L."/>
            <person name="Sookrung N."/>
            <person name="Leung T.F."/>
            <person name="Tungtrongchitr A."/>
            <person name="Tsui S.K.W."/>
        </authorList>
    </citation>
    <scope>NUCLEOTIDE SEQUENCE [LARGE SCALE GENOMIC DNA]</scope>
    <source>
        <strain evidence="1">PWHHKU_190912</strain>
    </source>
</reference>
<proteinExistence type="predicted"/>
<dbReference type="Proteomes" id="UP001148838">
    <property type="component" value="Unassembled WGS sequence"/>
</dbReference>
<protein>
    <recommendedName>
        <fullName evidence="3">Reverse transcriptase domain-containing protein</fullName>
    </recommendedName>
</protein>
<comment type="caution">
    <text evidence="1">The sequence shown here is derived from an EMBL/GenBank/DDBJ whole genome shotgun (WGS) entry which is preliminary data.</text>
</comment>
<sequence>MPGTTAQQIVEFLKPKYLVAVFEKLQSRHLRDRKHSVYFNGRCSNLISVQYGIPQGSVFGTLLFLIMINDLPFNIDIESDLFADDITLYATDRNVNELKVTITQSFDKAASWFLANGLNDNKTQIKYSSLRREVLTPSLTHFEHLMVHPLHKSTLMYYCIITGSHVSDRTLLITTPTEKQGVIRPLQNRAKPFQIINNQELDKPTRYEIFMGGAPESESNWMQLCVSTR</sequence>
<dbReference type="EMBL" id="JAJSOF020000003">
    <property type="protein sequence ID" value="KAJ4449904.1"/>
    <property type="molecule type" value="Genomic_DNA"/>
</dbReference>
<gene>
    <name evidence="1" type="ORF">ANN_01311</name>
</gene>
<name>A0ABQ8TT74_PERAM</name>
<evidence type="ECO:0000313" key="2">
    <source>
        <dbReference type="Proteomes" id="UP001148838"/>
    </source>
</evidence>
<keyword evidence="2" id="KW-1185">Reference proteome</keyword>
<organism evidence="1 2">
    <name type="scientific">Periplaneta americana</name>
    <name type="common">American cockroach</name>
    <name type="synonym">Blatta americana</name>
    <dbReference type="NCBI Taxonomy" id="6978"/>
    <lineage>
        <taxon>Eukaryota</taxon>
        <taxon>Metazoa</taxon>
        <taxon>Ecdysozoa</taxon>
        <taxon>Arthropoda</taxon>
        <taxon>Hexapoda</taxon>
        <taxon>Insecta</taxon>
        <taxon>Pterygota</taxon>
        <taxon>Neoptera</taxon>
        <taxon>Polyneoptera</taxon>
        <taxon>Dictyoptera</taxon>
        <taxon>Blattodea</taxon>
        <taxon>Blattoidea</taxon>
        <taxon>Blattidae</taxon>
        <taxon>Blattinae</taxon>
        <taxon>Periplaneta</taxon>
    </lineage>
</organism>
<evidence type="ECO:0008006" key="3">
    <source>
        <dbReference type="Google" id="ProtNLM"/>
    </source>
</evidence>
<feature type="non-terminal residue" evidence="1">
    <location>
        <position position="229"/>
    </location>
</feature>
<evidence type="ECO:0000313" key="1">
    <source>
        <dbReference type="EMBL" id="KAJ4449904.1"/>
    </source>
</evidence>